<feature type="region of interest" description="Disordered" evidence="1">
    <location>
        <begin position="1076"/>
        <end position="1103"/>
    </location>
</feature>
<dbReference type="Gene3D" id="2.60.40.150">
    <property type="entry name" value="C2 domain"/>
    <property type="match status" value="1"/>
</dbReference>
<evidence type="ECO:0000256" key="1">
    <source>
        <dbReference type="SAM" id="MobiDB-lite"/>
    </source>
</evidence>
<dbReference type="PANTHER" id="PTHR46848">
    <property type="entry name" value="REGULATOR OF G-PROTEIN SIGNALING 3"/>
    <property type="match status" value="1"/>
</dbReference>
<name>A0AAV2T192_CALDB</name>
<dbReference type="PROSITE" id="PS50106">
    <property type="entry name" value="PDZ"/>
    <property type="match status" value="1"/>
</dbReference>
<feature type="region of interest" description="Disordered" evidence="1">
    <location>
        <begin position="274"/>
        <end position="354"/>
    </location>
</feature>
<organism evidence="4 5">
    <name type="scientific">Calicophoron daubneyi</name>
    <name type="common">Rumen fluke</name>
    <name type="synonym">Paramphistomum daubneyi</name>
    <dbReference type="NCBI Taxonomy" id="300641"/>
    <lineage>
        <taxon>Eukaryota</taxon>
        <taxon>Metazoa</taxon>
        <taxon>Spiralia</taxon>
        <taxon>Lophotrochozoa</taxon>
        <taxon>Platyhelminthes</taxon>
        <taxon>Trematoda</taxon>
        <taxon>Digenea</taxon>
        <taxon>Plagiorchiida</taxon>
        <taxon>Pronocephalata</taxon>
        <taxon>Paramphistomoidea</taxon>
        <taxon>Paramphistomidae</taxon>
        <taxon>Calicophoron</taxon>
    </lineage>
</organism>
<dbReference type="SUPFAM" id="SSF50156">
    <property type="entry name" value="PDZ domain-like"/>
    <property type="match status" value="1"/>
</dbReference>
<feature type="compositionally biased region" description="Low complexity" evidence="1">
    <location>
        <begin position="408"/>
        <end position="418"/>
    </location>
</feature>
<feature type="compositionally biased region" description="Polar residues" evidence="1">
    <location>
        <begin position="389"/>
        <end position="401"/>
    </location>
</feature>
<evidence type="ECO:0000313" key="5">
    <source>
        <dbReference type="Proteomes" id="UP001497525"/>
    </source>
</evidence>
<feature type="compositionally biased region" description="Polar residues" evidence="1">
    <location>
        <begin position="274"/>
        <end position="289"/>
    </location>
</feature>
<dbReference type="Proteomes" id="UP001497525">
    <property type="component" value="Unassembled WGS sequence"/>
</dbReference>
<protein>
    <submittedName>
        <fullName evidence="4">Uncharacterized protein</fullName>
    </submittedName>
</protein>
<dbReference type="InterPro" id="IPR035892">
    <property type="entry name" value="C2_domain_sf"/>
</dbReference>
<dbReference type="SUPFAM" id="SSF49562">
    <property type="entry name" value="C2 domain (Calcium/lipid-binding domain, CaLB)"/>
    <property type="match status" value="1"/>
</dbReference>
<dbReference type="SMART" id="SM00228">
    <property type="entry name" value="PDZ"/>
    <property type="match status" value="1"/>
</dbReference>
<evidence type="ECO:0000313" key="4">
    <source>
        <dbReference type="EMBL" id="CAL5131202.1"/>
    </source>
</evidence>
<dbReference type="EMBL" id="CAXLJL010000081">
    <property type="protein sequence ID" value="CAL5131202.1"/>
    <property type="molecule type" value="Genomic_DNA"/>
</dbReference>
<dbReference type="PROSITE" id="PS50004">
    <property type="entry name" value="C2"/>
    <property type="match status" value="1"/>
</dbReference>
<feature type="domain" description="C2" evidence="2">
    <location>
        <begin position="542"/>
        <end position="665"/>
    </location>
</feature>
<feature type="region of interest" description="Disordered" evidence="1">
    <location>
        <begin position="195"/>
        <end position="215"/>
    </location>
</feature>
<feature type="domain" description="PDZ" evidence="3">
    <location>
        <begin position="802"/>
        <end position="879"/>
    </location>
</feature>
<proteinExistence type="predicted"/>
<dbReference type="InterPro" id="IPR000008">
    <property type="entry name" value="C2_dom"/>
</dbReference>
<dbReference type="InterPro" id="IPR001478">
    <property type="entry name" value="PDZ"/>
</dbReference>
<dbReference type="SMART" id="SM00239">
    <property type="entry name" value="C2"/>
    <property type="match status" value="1"/>
</dbReference>
<dbReference type="InterPro" id="IPR036034">
    <property type="entry name" value="PDZ_sf"/>
</dbReference>
<feature type="region of interest" description="Disordered" evidence="1">
    <location>
        <begin position="384"/>
        <end position="444"/>
    </location>
</feature>
<dbReference type="PANTHER" id="PTHR46848:SF1">
    <property type="entry name" value="REGULATOR OF G-PROTEIN SIGNALING 3"/>
    <property type="match status" value="1"/>
</dbReference>
<dbReference type="GO" id="GO:0005886">
    <property type="term" value="C:plasma membrane"/>
    <property type="evidence" value="ECO:0007669"/>
    <property type="project" value="TreeGrafter"/>
</dbReference>
<dbReference type="Pfam" id="PF00595">
    <property type="entry name" value="PDZ"/>
    <property type="match status" value="1"/>
</dbReference>
<evidence type="ECO:0000259" key="3">
    <source>
        <dbReference type="PROSITE" id="PS50106"/>
    </source>
</evidence>
<gene>
    <name evidence="4" type="ORF">CDAUBV1_LOCUS3373</name>
</gene>
<sequence length="1274" mass="140142">MLLEITTTITTAAVSHQPPLAIPNQLSCSDQATSKSLVYSDHFSASTNQSAVSPKCQAQPFQMTNRPPLTGSIGLGDPNVGNSWEQPPNCLNRPFAGVLSTAYECRSPHSCTLFQIRNNFDRHECMENESGLVSCTPHHDNSVSPDTSCQHVHTTAVQSTSVRTLVDTPVLTATHLHSSAYESIGGPISYPRLNVETSSTDGGNKRNFRRKATECHKSQPRQYHNFLFPVAFLKKSDCIKSVHSENFPIARPLFPHLRPSFSTGFMAVQPRTTTVASDGNLTNLQNPWNHESKERRSSSVDLYVQQQSLTSPLPQHQQQLQQRQTPTDGAAPATILSSSLPQDEGIPTETSSAWVDTDLYQTNRALSTPVVNHDPSRQQLVSVDYPLTTHPSQRRLNGQATRSRSHHLLLSSNSISSSVGKANTDPSARPSSVSTGQSTPKTADEVVQIYSSPSRKLEEWRSGVVQENQKCSLPDRFYRRNRNGSDSLGQHIIKHTRSPITVLASCKGKLRVNIESRNGVITLTFTVQVPVESVLPYPQSVQLNSLLPYFKVLTPDCNFRIFSPKVIEAKGLHSNSEAPCNSFIKVNVIPDKNNIFTRTTPVLEASSTPVYNQTFTFDVSKSKHSKRIVISVYSQRATDTEHEFLGGMSFGIAGLHTKRQVTGWYYLLNETMTRKKHLKVATEVTSALDNTTAVSTSVPNHAKCPALEAPIYGHQVPASASSEILNTPVPLSPLPIQSLLGGANECSPPTRNNLPVNSVNGMKGSPQPPGSFRSPSSLIPLPSVSTSIPKTNQALNDMQLIQFILSKGPKGFGFTLSGGCPVYVSQVEQGSPAMQTGLQAGDFIVAVNQLNVSRSSTDSVVRMFRAAQNPVYLTVCRPINVCVKTQGVNHRNCRTNAFANFFHRGCLSQPKKSTSNESVRPEAASFVNRNATLQFSPLTTPSVPSPLSTQSFTPTLPLVSTVAQTTNGPVTLFNSSLSNSRSLYQLSPIPPPYSSPYSQTGIRNSKTESRLCDINSYGFRHNRRSLDGGPSPVLPLNLHRPSALNHSGGLRMPKVWGSSTFDEKMIPRPYLEMRRQNNSLSRVQGYTNPTLSSEPTSDLSTPSDVQPNALLSPMIGGGLPSILSAKLQTRTSALLETGQPITDSIKYVRHVKPVDFTQHSPRLEHYGCMNLLESNCCSKVDLLMFSDLLLIAQRAPNHFFTVIKDPIYNTKICYVNIPAYASDQLILQYIDDSNHKQIVHFQGPNVRDWLTWIQGHMVYNGNWWMNNITSPFQF</sequence>
<accession>A0AAV2T192</accession>
<dbReference type="Gene3D" id="2.30.42.10">
    <property type="match status" value="1"/>
</dbReference>
<reference evidence="4" key="1">
    <citation type="submission" date="2024-06" db="EMBL/GenBank/DDBJ databases">
        <authorList>
            <person name="Liu X."/>
            <person name="Lenzi L."/>
            <person name="Haldenby T S."/>
            <person name="Uol C."/>
        </authorList>
    </citation>
    <scope>NUCLEOTIDE SEQUENCE</scope>
</reference>
<feature type="compositionally biased region" description="Low complexity" evidence="1">
    <location>
        <begin position="305"/>
        <end position="327"/>
    </location>
</feature>
<feature type="compositionally biased region" description="Polar residues" evidence="1">
    <location>
        <begin position="419"/>
        <end position="441"/>
    </location>
</feature>
<dbReference type="GO" id="GO:0005634">
    <property type="term" value="C:nucleus"/>
    <property type="evidence" value="ECO:0007669"/>
    <property type="project" value="TreeGrafter"/>
</dbReference>
<dbReference type="Pfam" id="PF00168">
    <property type="entry name" value="C2"/>
    <property type="match status" value="1"/>
</dbReference>
<evidence type="ECO:0000259" key="2">
    <source>
        <dbReference type="PROSITE" id="PS50004"/>
    </source>
</evidence>
<comment type="caution">
    <text evidence="4">The sequence shown here is derived from an EMBL/GenBank/DDBJ whole genome shotgun (WGS) entry which is preliminary data.</text>
</comment>
<dbReference type="AlphaFoldDB" id="A0AAV2T192"/>